<comment type="caution">
    <text evidence="2">The sequence shown here is derived from an EMBL/GenBank/DDBJ whole genome shotgun (WGS) entry which is preliminary data.</text>
</comment>
<evidence type="ECO:0000313" key="2">
    <source>
        <dbReference type="EMBL" id="HCQ40739.1"/>
    </source>
</evidence>
<gene>
    <name evidence="2" type="ORF">DIU24_03465</name>
</gene>
<evidence type="ECO:0000313" key="3">
    <source>
        <dbReference type="Proteomes" id="UP000262056"/>
    </source>
</evidence>
<dbReference type="Proteomes" id="UP000262056">
    <property type="component" value="Unassembled WGS sequence"/>
</dbReference>
<keyword evidence="1" id="KW-0812">Transmembrane</keyword>
<proteinExistence type="predicted"/>
<organism evidence="2 3">
    <name type="scientific">candidate division WWE3 bacterium</name>
    <dbReference type="NCBI Taxonomy" id="2053526"/>
    <lineage>
        <taxon>Bacteria</taxon>
        <taxon>Katanobacteria</taxon>
    </lineage>
</organism>
<reference evidence="2 3" key="1">
    <citation type="journal article" date="2018" name="Nat. Biotechnol.">
        <title>A standardized bacterial taxonomy based on genome phylogeny substantially revises the tree of life.</title>
        <authorList>
            <person name="Parks D.H."/>
            <person name="Chuvochina M."/>
            <person name="Waite D.W."/>
            <person name="Rinke C."/>
            <person name="Skarshewski A."/>
            <person name="Chaumeil P.A."/>
            <person name="Hugenholtz P."/>
        </authorList>
    </citation>
    <scope>NUCLEOTIDE SEQUENCE [LARGE SCALE GENOMIC DNA]</scope>
    <source>
        <strain evidence="2">UBA12021</strain>
    </source>
</reference>
<evidence type="ECO:0000256" key="1">
    <source>
        <dbReference type="SAM" id="Phobius"/>
    </source>
</evidence>
<keyword evidence="1" id="KW-1133">Transmembrane helix</keyword>
<dbReference type="EMBL" id="DQFB01000004">
    <property type="protein sequence ID" value="HCQ40739.1"/>
    <property type="molecule type" value="Genomic_DNA"/>
</dbReference>
<protein>
    <submittedName>
        <fullName evidence="2">Uncharacterized protein</fullName>
    </submittedName>
</protein>
<feature type="transmembrane region" description="Helical" evidence="1">
    <location>
        <begin position="28"/>
        <end position="47"/>
    </location>
</feature>
<dbReference type="AlphaFoldDB" id="A0A656PMW0"/>
<sequence>MTTVVNNQAPQGATVPVIEREDSSGTGFFLGAVIIVVFLGIVLYFGIPAIKNMGPLQVNVPAPQVVLPDTIKVETTPTTPAQ</sequence>
<name>A0A656PMW0_UNCKA</name>
<keyword evidence="1" id="KW-0472">Membrane</keyword>
<accession>A0A656PMW0</accession>